<keyword evidence="2" id="KW-1185">Reference proteome</keyword>
<dbReference type="PANTHER" id="PTHR14387:SF7">
    <property type="entry name" value="THYROID ADENOMA-ASSOCIATED PROTEIN"/>
    <property type="match status" value="1"/>
</dbReference>
<proteinExistence type="predicted"/>
<dbReference type="GO" id="GO:0005829">
    <property type="term" value="C:cytosol"/>
    <property type="evidence" value="ECO:0007669"/>
    <property type="project" value="TreeGrafter"/>
</dbReference>
<reference evidence="1" key="4">
    <citation type="submission" date="2025-09" db="UniProtKB">
        <authorList>
            <consortium name="Ensembl"/>
        </authorList>
    </citation>
    <scope>IDENTIFICATION</scope>
</reference>
<dbReference type="InterPro" id="IPR051954">
    <property type="entry name" value="tRNA_methyltransferase_THADA"/>
</dbReference>
<sequence length="359" mass="38885">MVVKKKAPKVEAVALDTAKLESLNASLSVDGDSDSRQLAQTLKDCLASTDPVQQIQLVSKTGSMLEQLREDESAPGALLLACLDTLSDVYLSLQAKNPLKRAVASALSNVPDWLQDRTVCSLSSCLSASLSSLGSEHYSHLTDCITSCLDGFPIGICVKLSLFSCLVLQFFQKAISEYLEFNRSLVGRHVAQAQLMQSCLAVVKASMVVVQKCQEVISTNLQETPVTSTLQQSFSGLLQCYTCILTDEEFIQSVQSTAGMAVVLLIKSVMGNGDDTADTVAGLLQCSEKEGNSVPLWLRESCAGLYVKSRPAAVALYLSHGALAMLSWRGSQDEKLLFTYLNIDYKSMSAAKHVKMFQR</sequence>
<dbReference type="STRING" id="7994.ENSAMXP00000041294"/>
<reference evidence="1" key="3">
    <citation type="submission" date="2025-08" db="UniProtKB">
        <authorList>
            <consortium name="Ensembl"/>
        </authorList>
    </citation>
    <scope>IDENTIFICATION</scope>
</reference>
<reference evidence="2" key="1">
    <citation type="submission" date="2013-03" db="EMBL/GenBank/DDBJ databases">
        <authorList>
            <person name="Jeffery W."/>
            <person name="Warren W."/>
            <person name="Wilson R.K."/>
        </authorList>
    </citation>
    <scope>NUCLEOTIDE SEQUENCE</scope>
    <source>
        <strain evidence="2">female</strain>
    </source>
</reference>
<dbReference type="InParanoid" id="A0A3B1JJ00"/>
<dbReference type="AlphaFoldDB" id="A0A3B1JJ00"/>
<dbReference type="Ensembl" id="ENSAMXT00000042626.1">
    <property type="protein sequence ID" value="ENSAMXP00000041294.1"/>
    <property type="gene ID" value="ENSAMXG00000037128.1"/>
</dbReference>
<protein>
    <submittedName>
        <fullName evidence="1">THADA armadillo repeat containing</fullName>
    </submittedName>
</protein>
<evidence type="ECO:0000313" key="1">
    <source>
        <dbReference type="Ensembl" id="ENSAMXP00000041294.1"/>
    </source>
</evidence>
<accession>A0A3B1JJ00</accession>
<reference evidence="2" key="2">
    <citation type="journal article" date="2014" name="Nat. Commun.">
        <title>The cavefish genome reveals candidate genes for eye loss.</title>
        <authorList>
            <person name="McGaugh S.E."/>
            <person name="Gross J.B."/>
            <person name="Aken B."/>
            <person name="Blin M."/>
            <person name="Borowsky R."/>
            <person name="Chalopin D."/>
            <person name="Hinaux H."/>
            <person name="Jeffery W.R."/>
            <person name="Keene A."/>
            <person name="Ma L."/>
            <person name="Minx P."/>
            <person name="Murphy D."/>
            <person name="O'Quin K.E."/>
            <person name="Retaux S."/>
            <person name="Rohner N."/>
            <person name="Searle S.M."/>
            <person name="Stahl B.A."/>
            <person name="Tabin C."/>
            <person name="Volff J.N."/>
            <person name="Yoshizawa M."/>
            <person name="Warren W.C."/>
        </authorList>
    </citation>
    <scope>NUCLEOTIDE SEQUENCE [LARGE SCALE GENOMIC DNA]</scope>
    <source>
        <strain evidence="2">female</strain>
    </source>
</reference>
<dbReference type="Bgee" id="ENSAMXG00000037128">
    <property type="expression patterns" value="Expressed in ovary and 11 other cell types or tissues"/>
</dbReference>
<dbReference type="PANTHER" id="PTHR14387">
    <property type="entry name" value="THADA/DEATH RECEPTOR INTERACTING PROTEIN"/>
    <property type="match status" value="1"/>
</dbReference>
<organism evidence="1 2">
    <name type="scientific">Astyanax mexicanus</name>
    <name type="common">Blind cave fish</name>
    <name type="synonym">Astyanax fasciatus mexicanus</name>
    <dbReference type="NCBI Taxonomy" id="7994"/>
    <lineage>
        <taxon>Eukaryota</taxon>
        <taxon>Metazoa</taxon>
        <taxon>Chordata</taxon>
        <taxon>Craniata</taxon>
        <taxon>Vertebrata</taxon>
        <taxon>Euteleostomi</taxon>
        <taxon>Actinopterygii</taxon>
        <taxon>Neopterygii</taxon>
        <taxon>Teleostei</taxon>
        <taxon>Ostariophysi</taxon>
        <taxon>Characiformes</taxon>
        <taxon>Characoidei</taxon>
        <taxon>Acestrorhamphidae</taxon>
        <taxon>Acestrorhamphinae</taxon>
        <taxon>Astyanax</taxon>
    </lineage>
</organism>
<name>A0A3B1JJ00_ASTMX</name>
<dbReference type="GO" id="GO:0030488">
    <property type="term" value="P:tRNA methylation"/>
    <property type="evidence" value="ECO:0007669"/>
    <property type="project" value="TreeGrafter"/>
</dbReference>
<dbReference type="GeneTree" id="ENSGT00390000015500"/>
<evidence type="ECO:0000313" key="2">
    <source>
        <dbReference type="Proteomes" id="UP000018467"/>
    </source>
</evidence>
<dbReference type="Proteomes" id="UP000018467">
    <property type="component" value="Unassembled WGS sequence"/>
</dbReference>